<dbReference type="InterPro" id="IPR043703">
    <property type="entry name" value="Lipid_II_synth_MurT"/>
</dbReference>
<feature type="binding site" evidence="1">
    <location>
        <position position="204"/>
    </location>
    <ligand>
        <name>Zn(2+)</name>
        <dbReference type="ChEBI" id="CHEBI:29105"/>
    </ligand>
</feature>
<dbReference type="GO" id="GO:0008270">
    <property type="term" value="F:zinc ion binding"/>
    <property type="evidence" value="ECO:0007669"/>
    <property type="project" value="UniProtKB-UniRule"/>
</dbReference>
<name>A0A4Z0HES5_9ACTN</name>
<dbReference type="Pfam" id="PF08353">
    <property type="entry name" value="MurT_C"/>
    <property type="match status" value="1"/>
</dbReference>
<comment type="caution">
    <text evidence="4">The sequence shown here is derived from an EMBL/GenBank/DDBJ whole genome shotgun (WGS) entry which is preliminary data.</text>
</comment>
<feature type="active site" evidence="1">
    <location>
        <position position="338"/>
    </location>
</feature>
<dbReference type="EC" id="6.3.5.13" evidence="1"/>
<accession>A0A4Z0HES5</accession>
<dbReference type="EMBL" id="SRID01000065">
    <property type="protein sequence ID" value="TGB13398.1"/>
    <property type="molecule type" value="Genomic_DNA"/>
</dbReference>
<dbReference type="Pfam" id="PF08245">
    <property type="entry name" value="Mur_ligase_M"/>
    <property type="match status" value="1"/>
</dbReference>
<evidence type="ECO:0000259" key="2">
    <source>
        <dbReference type="Pfam" id="PF08245"/>
    </source>
</evidence>
<dbReference type="PANTHER" id="PTHR23135">
    <property type="entry name" value="MUR LIGASE FAMILY MEMBER"/>
    <property type="match status" value="1"/>
</dbReference>
<keyword evidence="1" id="KW-0067">ATP-binding</keyword>
<proteinExistence type="inferred from homology"/>
<feature type="domain" description="Lipid II isoglutaminyl synthase (glutamine-hydrolyzing) subunit MurT C-terminal" evidence="3">
    <location>
        <begin position="304"/>
        <end position="402"/>
    </location>
</feature>
<keyword evidence="1" id="KW-0961">Cell wall biogenesis/degradation</keyword>
<protein>
    <recommendedName>
        <fullName evidence="1">Lipid II isoglutaminyl synthase (glutamine-hydrolyzing) subunit MurT</fullName>
        <ecNumber evidence="1">6.3.5.13</ecNumber>
    </recommendedName>
</protein>
<dbReference type="GO" id="GO:0008360">
    <property type="term" value="P:regulation of cell shape"/>
    <property type="evidence" value="ECO:0007669"/>
    <property type="project" value="UniProtKB-KW"/>
</dbReference>
<dbReference type="GO" id="GO:0005524">
    <property type="term" value="F:ATP binding"/>
    <property type="evidence" value="ECO:0007669"/>
    <property type="project" value="UniProtKB-UniRule"/>
</dbReference>
<keyword evidence="1" id="KW-0436">Ligase</keyword>
<dbReference type="InterPro" id="IPR013564">
    <property type="entry name" value="MurT_C"/>
</dbReference>
<keyword evidence="1" id="KW-0133">Cell shape</keyword>
<dbReference type="HAMAP" id="MF_02214">
    <property type="entry name" value="Lipid_II_synth_MurT"/>
    <property type="match status" value="1"/>
</dbReference>
<evidence type="ECO:0000259" key="3">
    <source>
        <dbReference type="Pfam" id="PF08353"/>
    </source>
</evidence>
<feature type="domain" description="Mur ligase central" evidence="2">
    <location>
        <begin position="65"/>
        <end position="266"/>
    </location>
</feature>
<dbReference type="PANTHER" id="PTHR23135:SF7">
    <property type="entry name" value="LIPID II ISOGLUTAMINYL SYNTHASE (GLUTAMINE-HYDROLYZING) SUBUNIT MURT"/>
    <property type="match status" value="1"/>
</dbReference>
<comment type="catalytic activity">
    <reaction evidence="1">
        <text>beta-D-GlcNAc-(1-&gt;4)-Mur2Ac(oyl-L-Ala-gamma-D-O-P-Glu-L-Lys-D-Ala-D-Ala)-di-trans,octa-cis-undecaprenyl diphosphate + NH4(+) = beta-D-GlcNAc-(1-&gt;4)-Mur2Ac(oyl-L-Ala-D-isoglutaminyl-L-Lys-D-Ala-D-Ala)-di-trans,octa-cis-undecaprenyl diphosphate + phosphate + H(+)</text>
        <dbReference type="Rhea" id="RHEA:57932"/>
        <dbReference type="ChEBI" id="CHEBI:15378"/>
        <dbReference type="ChEBI" id="CHEBI:28938"/>
        <dbReference type="ChEBI" id="CHEBI:43474"/>
        <dbReference type="ChEBI" id="CHEBI:62233"/>
        <dbReference type="ChEBI" id="CHEBI:143132"/>
    </reaction>
</comment>
<reference evidence="4 5" key="1">
    <citation type="submission" date="2019-03" db="EMBL/GenBank/DDBJ databases">
        <authorList>
            <person name="Gonzalez-Pimentel J.L."/>
        </authorList>
    </citation>
    <scope>NUCLEOTIDE SEQUENCE [LARGE SCALE GENOMIC DNA]</scope>
    <source>
        <strain evidence="4 5">JCM 31289</strain>
    </source>
</reference>
<dbReference type="Gene3D" id="3.40.1190.10">
    <property type="entry name" value="Mur-like, catalytic domain"/>
    <property type="match status" value="1"/>
</dbReference>
<sequence>MAGNSEPLSARAKLAVTAGKAAAAVSKAAGRGSGSVIGGKVALRVDPDLLGALAQHLEVTLVSATNGKTTTTRLIAEALRAAGPVVSNALGANMPAGITSALSGGGDARYGVIEVDEKYLAGVARDTDPKCIALLNLSRDQLDRAGETRMLAEKWREGLNGTKAVVVANADDPLIVWAASACANVVWVAAGQEWKEDAWSCPSCGGVLQRQGDDWGCGECGFRRPSPSWVLNGDYVLDPHGSAWPIHLQLPGRANKANAATSAAVAAVFGVPPQVALERMYQVQAVAGRYDVVTYQNRELRLLLAKNPAGWLETFSLIDGPPAPVLLSVNARGADGTDTSWLWDVDYTRLAGHPICVLGDRKLDLAVRLEVAGLEFRVCESLDEALQVCPPGRIETIANYTAFQDLRRRVGN</sequence>
<comment type="similarity">
    <text evidence="1">Belongs to the MurCDEF family. MurT subfamily.</text>
</comment>
<comment type="pathway">
    <text evidence="1">Cell wall biogenesis; peptidoglycan biosynthesis.</text>
</comment>
<keyword evidence="5" id="KW-1185">Reference proteome</keyword>
<keyword evidence="1" id="KW-0573">Peptidoglycan synthesis</keyword>
<dbReference type="AlphaFoldDB" id="A0A4Z0HES5"/>
<dbReference type="RefSeq" id="WP_135338623.1">
    <property type="nucleotide sequence ID" value="NZ_JBHLTX010000013.1"/>
</dbReference>
<feature type="binding site" evidence="1">
    <location>
        <position position="220"/>
    </location>
    <ligand>
        <name>Zn(2+)</name>
        <dbReference type="ChEBI" id="CHEBI:29105"/>
    </ligand>
</feature>
<gene>
    <name evidence="1" type="primary">murT</name>
    <name evidence="4" type="ORF">E4099_10025</name>
</gene>
<organism evidence="4 5">
    <name type="scientific">Streptomyces palmae</name>
    <dbReference type="NCBI Taxonomy" id="1701085"/>
    <lineage>
        <taxon>Bacteria</taxon>
        <taxon>Bacillati</taxon>
        <taxon>Actinomycetota</taxon>
        <taxon>Actinomycetes</taxon>
        <taxon>Kitasatosporales</taxon>
        <taxon>Streptomycetaceae</taxon>
        <taxon>Streptomyces</taxon>
    </lineage>
</organism>
<keyword evidence="1" id="KW-0479">Metal-binding</keyword>
<dbReference type="OrthoDB" id="9803907at2"/>
<comment type="catalytic activity">
    <reaction evidence="1">
        <text>beta-D-GlcNAc-(1-&gt;4)-Mur2Ac(oyl-L-Ala-gamma-D-Glu-L-Lys-D-Ala-D-Ala)-di-trans,octa-cis-undecaprenyl diphosphate + ATP = beta-D-GlcNAc-(1-&gt;4)-Mur2Ac(oyl-L-Ala-gamma-D-O-P-Glu-L-Lys-D-Ala-D-Ala)-di-trans,octa-cis-undecaprenyl diphosphate + ADP</text>
        <dbReference type="Rhea" id="RHEA:59488"/>
        <dbReference type="ChEBI" id="CHEBI:30616"/>
        <dbReference type="ChEBI" id="CHEBI:60033"/>
        <dbReference type="ChEBI" id="CHEBI:143132"/>
        <dbReference type="ChEBI" id="CHEBI:456216"/>
    </reaction>
</comment>
<dbReference type="SUPFAM" id="SSF53623">
    <property type="entry name" value="MurD-like peptide ligases, catalytic domain"/>
    <property type="match status" value="1"/>
</dbReference>
<comment type="catalytic activity">
    <reaction evidence="1">
        <text>beta-D-GlcNAc-(1-&gt;4)-Mur2Ac(oyl-L-Ala-gamma-D-Glu-L-Lys-D-Ala-D-Ala)-di-trans,octa-cis-undecaprenyl diphosphate + L-glutamine + ATP + H2O = beta-D-GlcNAc-(1-&gt;4)-Mur2Ac(oyl-L-Ala-D-isoglutaminyl-L-Lys-D-Ala-D-Ala)-di-trans,octa-cis-undecaprenyl diphosphate + L-glutamate + ADP + phosphate + H(+)</text>
        <dbReference type="Rhea" id="RHEA:57928"/>
        <dbReference type="ChEBI" id="CHEBI:15377"/>
        <dbReference type="ChEBI" id="CHEBI:15378"/>
        <dbReference type="ChEBI" id="CHEBI:29985"/>
        <dbReference type="ChEBI" id="CHEBI:30616"/>
        <dbReference type="ChEBI" id="CHEBI:43474"/>
        <dbReference type="ChEBI" id="CHEBI:58359"/>
        <dbReference type="ChEBI" id="CHEBI:60033"/>
        <dbReference type="ChEBI" id="CHEBI:62233"/>
        <dbReference type="ChEBI" id="CHEBI:456216"/>
        <dbReference type="EC" id="6.3.5.13"/>
    </reaction>
</comment>
<comment type="subunit">
    <text evidence="1">Forms a heterodimer with GatD.</text>
</comment>
<evidence type="ECO:0000256" key="1">
    <source>
        <dbReference type="HAMAP-Rule" id="MF_02214"/>
    </source>
</evidence>
<dbReference type="GO" id="GO:0071555">
    <property type="term" value="P:cell wall organization"/>
    <property type="evidence" value="ECO:0007669"/>
    <property type="project" value="UniProtKB-KW"/>
</dbReference>
<dbReference type="InterPro" id="IPR036565">
    <property type="entry name" value="Mur-like_cat_sf"/>
</dbReference>
<keyword evidence="1" id="KW-0862">Zinc</keyword>
<comment type="function">
    <text evidence="1">The lipid II isoglutaminyl synthase complex catalyzes the formation of alpha-D-isoglutamine in the cell wall lipid II stem peptide. The MurT subunit catalyzes the ATP-dependent amidation of D-glutamate residue of lipid II, converting it to an isoglutamine residue.</text>
</comment>
<dbReference type="Proteomes" id="UP000297948">
    <property type="component" value="Unassembled WGS sequence"/>
</dbReference>
<dbReference type="GO" id="GO:0009252">
    <property type="term" value="P:peptidoglycan biosynthetic process"/>
    <property type="evidence" value="ECO:0007669"/>
    <property type="project" value="UniProtKB-UniRule"/>
</dbReference>
<dbReference type="UniPathway" id="UPA00219"/>
<dbReference type="GO" id="GO:0140282">
    <property type="term" value="F:carbon-nitrogen ligase activity on lipid II"/>
    <property type="evidence" value="ECO:0007669"/>
    <property type="project" value="UniProtKB-UniRule"/>
</dbReference>
<evidence type="ECO:0000313" key="5">
    <source>
        <dbReference type="Proteomes" id="UP000297948"/>
    </source>
</evidence>
<feature type="binding site" evidence="1">
    <location>
        <position position="217"/>
    </location>
    <ligand>
        <name>Zn(2+)</name>
        <dbReference type="ChEBI" id="CHEBI:29105"/>
    </ligand>
</feature>
<evidence type="ECO:0000313" key="4">
    <source>
        <dbReference type="EMBL" id="TGB13398.1"/>
    </source>
</evidence>
<dbReference type="GO" id="GO:0016881">
    <property type="term" value="F:acid-amino acid ligase activity"/>
    <property type="evidence" value="ECO:0007669"/>
    <property type="project" value="InterPro"/>
</dbReference>
<dbReference type="InterPro" id="IPR013221">
    <property type="entry name" value="Mur_ligase_cen"/>
</dbReference>
<feature type="binding site" evidence="1">
    <location>
        <position position="201"/>
    </location>
    <ligand>
        <name>Zn(2+)</name>
        <dbReference type="ChEBI" id="CHEBI:29105"/>
    </ligand>
</feature>
<keyword evidence="1" id="KW-0547">Nucleotide-binding</keyword>